<organism evidence="1 2">
    <name type="scientific">Venturia effusa</name>
    <dbReference type="NCBI Taxonomy" id="50376"/>
    <lineage>
        <taxon>Eukaryota</taxon>
        <taxon>Fungi</taxon>
        <taxon>Dikarya</taxon>
        <taxon>Ascomycota</taxon>
        <taxon>Pezizomycotina</taxon>
        <taxon>Dothideomycetes</taxon>
        <taxon>Pleosporomycetidae</taxon>
        <taxon>Venturiales</taxon>
        <taxon>Venturiaceae</taxon>
        <taxon>Venturia</taxon>
    </lineage>
</organism>
<dbReference type="Pfam" id="PF08982">
    <property type="entry name" value="AtaL"/>
    <property type="match status" value="1"/>
</dbReference>
<keyword evidence="2" id="KW-1185">Reference proteome</keyword>
<dbReference type="Proteomes" id="UP000316270">
    <property type="component" value="Chromosome 11"/>
</dbReference>
<dbReference type="Gene3D" id="3.30.530.20">
    <property type="match status" value="1"/>
</dbReference>
<dbReference type="InterPro" id="IPR023393">
    <property type="entry name" value="START-like_dom_sf"/>
</dbReference>
<proteinExistence type="predicted"/>
<evidence type="ECO:0000313" key="1">
    <source>
        <dbReference type="EMBL" id="QDS74260.1"/>
    </source>
</evidence>
<dbReference type="CDD" id="cd08863">
    <property type="entry name" value="SRPBCC_DUF1857"/>
    <property type="match status" value="1"/>
</dbReference>
<gene>
    <name evidence="1" type="ORF">FKW77_003152</name>
</gene>
<protein>
    <recommendedName>
        <fullName evidence="3">DUF1857-domain-containing protein</fullName>
    </recommendedName>
</protein>
<dbReference type="STRING" id="50376.A0A517LF43"/>
<name>A0A517LF43_9PEZI</name>
<dbReference type="AlphaFoldDB" id="A0A517LF43"/>
<evidence type="ECO:0000313" key="2">
    <source>
        <dbReference type="Proteomes" id="UP000316270"/>
    </source>
</evidence>
<dbReference type="InterPro" id="IPR015075">
    <property type="entry name" value="AtaL"/>
</dbReference>
<evidence type="ECO:0008006" key="3">
    <source>
        <dbReference type="Google" id="ProtNLM"/>
    </source>
</evidence>
<sequence>MVNLTTAYTAPINPSNANPVLSRATVFAGLRKKVRRAQDFVPVIISCEVVKVEDNVVTREIVFKKGEGPPGTVKEVCVEFDPTKVDFQQSDGTTISNIISDGPSGDPNDLYLSYSFEWKHPNVEAGSAEAEELQAKHKKTAKMAVDSTIETVRRMAKEGVDS</sequence>
<dbReference type="SUPFAM" id="SSF55961">
    <property type="entry name" value="Bet v1-like"/>
    <property type="match status" value="1"/>
</dbReference>
<reference evidence="1 2" key="1">
    <citation type="submission" date="2019-07" db="EMBL/GenBank/DDBJ databases">
        <title>Finished genome of Venturia effusa.</title>
        <authorList>
            <person name="Young C.A."/>
            <person name="Cox M.P."/>
            <person name="Ganley A.R.D."/>
            <person name="David W.J."/>
        </authorList>
    </citation>
    <scope>NUCLEOTIDE SEQUENCE [LARGE SCALE GENOMIC DNA]</scope>
    <source>
        <strain evidence="2">albino</strain>
    </source>
</reference>
<accession>A0A517LF43</accession>
<dbReference type="EMBL" id="CP042195">
    <property type="protein sequence ID" value="QDS74260.1"/>
    <property type="molecule type" value="Genomic_DNA"/>
</dbReference>
<dbReference type="OrthoDB" id="2320332at2759"/>